<name>A0A8C6EDX1_MOSMO</name>
<protein>
    <recommendedName>
        <fullName evidence="4">Large ribosomal subunit protein eL30</fullName>
    </recommendedName>
</protein>
<dbReference type="GO" id="GO:1990904">
    <property type="term" value="C:ribonucleoprotein complex"/>
    <property type="evidence" value="ECO:0007669"/>
    <property type="project" value="UniProtKB-KW"/>
</dbReference>
<sequence>MIVAIKKMKKSLESISSRLQLLMKSGKYVVGYKQTLKMSRQGKAKQVILANNCPVLRKSDIEYYAMLAKTVSITTVAIMLTWAQHVGNTTEHADWLSLIQVILISLEACQNRLVKSKSCIIFLNKTDYRLFFFKKKK</sequence>
<organism evidence="6 7">
    <name type="scientific">Moschus moschiferus</name>
    <name type="common">Siberian musk deer</name>
    <name type="synonym">Moschus sibiricus</name>
    <dbReference type="NCBI Taxonomy" id="68415"/>
    <lineage>
        <taxon>Eukaryota</taxon>
        <taxon>Metazoa</taxon>
        <taxon>Chordata</taxon>
        <taxon>Craniata</taxon>
        <taxon>Vertebrata</taxon>
        <taxon>Euteleostomi</taxon>
        <taxon>Mammalia</taxon>
        <taxon>Eutheria</taxon>
        <taxon>Laurasiatheria</taxon>
        <taxon>Artiodactyla</taxon>
        <taxon>Ruminantia</taxon>
        <taxon>Pecora</taxon>
        <taxon>Moschidae</taxon>
        <taxon>Moschus</taxon>
    </lineage>
</organism>
<dbReference type="GO" id="GO:0003723">
    <property type="term" value="F:RNA binding"/>
    <property type="evidence" value="ECO:0007669"/>
    <property type="project" value="InterPro"/>
</dbReference>
<dbReference type="Pfam" id="PF01248">
    <property type="entry name" value="Ribosomal_L7Ae"/>
    <property type="match status" value="1"/>
</dbReference>
<dbReference type="InterPro" id="IPR039109">
    <property type="entry name" value="Ribosomal_eL30-like"/>
</dbReference>
<dbReference type="AlphaFoldDB" id="A0A8C6EDX1"/>
<evidence type="ECO:0000256" key="1">
    <source>
        <dbReference type="ARBA" id="ARBA00007326"/>
    </source>
</evidence>
<dbReference type="GeneTree" id="ENSGT00390000012138"/>
<dbReference type="InterPro" id="IPR022991">
    <property type="entry name" value="Ribosomal_eL30_CS"/>
</dbReference>
<proteinExistence type="inferred from homology"/>
<dbReference type="Proteomes" id="UP000694544">
    <property type="component" value="Unplaced"/>
</dbReference>
<evidence type="ECO:0000256" key="4">
    <source>
        <dbReference type="ARBA" id="ARBA00035231"/>
    </source>
</evidence>
<keyword evidence="7" id="KW-1185">Reference proteome</keyword>
<comment type="similarity">
    <text evidence="1">Belongs to the eukaryotic ribosomal protein eL30 family.</text>
</comment>
<keyword evidence="2" id="KW-0689">Ribosomal protein</keyword>
<evidence type="ECO:0000313" key="6">
    <source>
        <dbReference type="Ensembl" id="ENSMMSP00000028521.1"/>
    </source>
</evidence>
<dbReference type="InterPro" id="IPR029064">
    <property type="entry name" value="Ribosomal_eL30-like_sf"/>
</dbReference>
<dbReference type="InterPro" id="IPR004038">
    <property type="entry name" value="Ribosomal_eL8/eL30/eS12/Gad45"/>
</dbReference>
<feature type="domain" description="Ribosomal protein eL8/eL30/eS12/Gadd45" evidence="5">
    <location>
        <begin position="14"/>
        <end position="76"/>
    </location>
</feature>
<dbReference type="Ensembl" id="ENSMMST00000031414.1">
    <property type="protein sequence ID" value="ENSMMSP00000028521.1"/>
    <property type="gene ID" value="ENSMMSG00000021399.1"/>
</dbReference>
<dbReference type="SUPFAM" id="SSF55315">
    <property type="entry name" value="L30e-like"/>
    <property type="match status" value="1"/>
</dbReference>
<evidence type="ECO:0000256" key="3">
    <source>
        <dbReference type="ARBA" id="ARBA00023274"/>
    </source>
</evidence>
<dbReference type="PROSITE" id="PS00709">
    <property type="entry name" value="RIBOSOMAL_L30E_1"/>
    <property type="match status" value="1"/>
</dbReference>
<dbReference type="PANTHER" id="PTHR11449">
    <property type="entry name" value="RIBOSOMAL PROTEIN L30"/>
    <property type="match status" value="1"/>
</dbReference>
<evidence type="ECO:0000259" key="5">
    <source>
        <dbReference type="Pfam" id="PF01248"/>
    </source>
</evidence>
<evidence type="ECO:0000256" key="2">
    <source>
        <dbReference type="ARBA" id="ARBA00022980"/>
    </source>
</evidence>
<dbReference type="Gene3D" id="3.30.1330.30">
    <property type="match status" value="1"/>
</dbReference>
<evidence type="ECO:0000313" key="7">
    <source>
        <dbReference type="Proteomes" id="UP000694544"/>
    </source>
</evidence>
<dbReference type="GO" id="GO:0005840">
    <property type="term" value="C:ribosome"/>
    <property type="evidence" value="ECO:0007669"/>
    <property type="project" value="UniProtKB-KW"/>
</dbReference>
<keyword evidence="3" id="KW-0687">Ribonucleoprotein</keyword>
<reference evidence="6" key="1">
    <citation type="submission" date="2025-08" db="UniProtKB">
        <authorList>
            <consortium name="Ensembl"/>
        </authorList>
    </citation>
    <scope>IDENTIFICATION</scope>
</reference>
<reference evidence="6" key="2">
    <citation type="submission" date="2025-09" db="UniProtKB">
        <authorList>
            <consortium name="Ensembl"/>
        </authorList>
    </citation>
    <scope>IDENTIFICATION</scope>
</reference>
<accession>A0A8C6EDX1</accession>